<sequence length="133" mass="15019">MQVSVFMTSPKPKVSVMKPESHRSPCPVACTLDLIGDKWTLLVVRDLALGKSHFSEFQKSPEGIATNILSNRLARLLEHGIVEKYPSETIPSREAYRLTKKGKTLKPILKSIFNWGLKYIEGTKPFDEMEQTS</sequence>
<dbReference type="PANTHER" id="PTHR33204">
    <property type="entry name" value="TRANSCRIPTIONAL REGULATOR, MARR FAMILY"/>
    <property type="match status" value="1"/>
</dbReference>
<evidence type="ECO:0000256" key="1">
    <source>
        <dbReference type="ARBA" id="ARBA00023015"/>
    </source>
</evidence>
<dbReference type="PROSITE" id="PS51118">
    <property type="entry name" value="HTH_HXLR"/>
    <property type="match status" value="1"/>
</dbReference>
<dbReference type="PANTHER" id="PTHR33204:SF37">
    <property type="entry name" value="HTH-TYPE TRANSCRIPTIONAL REGULATOR YODB"/>
    <property type="match status" value="1"/>
</dbReference>
<evidence type="ECO:0000259" key="4">
    <source>
        <dbReference type="PROSITE" id="PS51118"/>
    </source>
</evidence>
<keyword evidence="6" id="KW-1185">Reference proteome</keyword>
<keyword evidence="1" id="KW-0805">Transcription regulation</keyword>
<protein>
    <submittedName>
        <fullName evidence="5">Putative HTH-type transcriptional regulator YybR</fullName>
    </submittedName>
</protein>
<dbReference type="AlphaFoldDB" id="A0A5C5XI59"/>
<dbReference type="SUPFAM" id="SSF46785">
    <property type="entry name" value="Winged helix' DNA-binding domain"/>
    <property type="match status" value="1"/>
</dbReference>
<organism evidence="5 6">
    <name type="scientific">Rubinisphaera italica</name>
    <dbReference type="NCBI Taxonomy" id="2527969"/>
    <lineage>
        <taxon>Bacteria</taxon>
        <taxon>Pseudomonadati</taxon>
        <taxon>Planctomycetota</taxon>
        <taxon>Planctomycetia</taxon>
        <taxon>Planctomycetales</taxon>
        <taxon>Planctomycetaceae</taxon>
        <taxon>Rubinisphaera</taxon>
    </lineage>
</organism>
<dbReference type="GO" id="GO:0003677">
    <property type="term" value="F:DNA binding"/>
    <property type="evidence" value="ECO:0007669"/>
    <property type="project" value="UniProtKB-KW"/>
</dbReference>
<keyword evidence="3" id="KW-0804">Transcription</keyword>
<comment type="caution">
    <text evidence="5">The sequence shown here is derived from an EMBL/GenBank/DDBJ whole genome shotgun (WGS) entry which is preliminary data.</text>
</comment>
<dbReference type="InterPro" id="IPR036388">
    <property type="entry name" value="WH-like_DNA-bd_sf"/>
</dbReference>
<gene>
    <name evidence="5" type="primary">yybR</name>
    <name evidence="5" type="ORF">Pan54_32360</name>
</gene>
<dbReference type="Gene3D" id="1.10.10.10">
    <property type="entry name" value="Winged helix-like DNA-binding domain superfamily/Winged helix DNA-binding domain"/>
    <property type="match status" value="1"/>
</dbReference>
<evidence type="ECO:0000256" key="3">
    <source>
        <dbReference type="ARBA" id="ARBA00023163"/>
    </source>
</evidence>
<dbReference type="Pfam" id="PF01638">
    <property type="entry name" value="HxlR"/>
    <property type="match status" value="1"/>
</dbReference>
<dbReference type="InterPro" id="IPR002577">
    <property type="entry name" value="HTH_HxlR"/>
</dbReference>
<evidence type="ECO:0000313" key="5">
    <source>
        <dbReference type="EMBL" id="TWT62494.1"/>
    </source>
</evidence>
<dbReference type="Proteomes" id="UP000316095">
    <property type="component" value="Unassembled WGS sequence"/>
</dbReference>
<evidence type="ECO:0000313" key="6">
    <source>
        <dbReference type="Proteomes" id="UP000316095"/>
    </source>
</evidence>
<dbReference type="InterPro" id="IPR036390">
    <property type="entry name" value="WH_DNA-bd_sf"/>
</dbReference>
<dbReference type="EMBL" id="SJPG01000001">
    <property type="protein sequence ID" value="TWT62494.1"/>
    <property type="molecule type" value="Genomic_DNA"/>
</dbReference>
<keyword evidence="2" id="KW-0238">DNA-binding</keyword>
<accession>A0A5C5XI59</accession>
<evidence type="ECO:0000256" key="2">
    <source>
        <dbReference type="ARBA" id="ARBA00023125"/>
    </source>
</evidence>
<proteinExistence type="predicted"/>
<name>A0A5C5XI59_9PLAN</name>
<feature type="domain" description="HTH hxlR-type" evidence="4">
    <location>
        <begin position="26"/>
        <end position="124"/>
    </location>
</feature>
<reference evidence="5 6" key="1">
    <citation type="submission" date="2019-02" db="EMBL/GenBank/DDBJ databases">
        <title>Deep-cultivation of Planctomycetes and their phenomic and genomic characterization uncovers novel biology.</title>
        <authorList>
            <person name="Wiegand S."/>
            <person name="Jogler M."/>
            <person name="Boedeker C."/>
            <person name="Pinto D."/>
            <person name="Vollmers J."/>
            <person name="Rivas-Marin E."/>
            <person name="Kohn T."/>
            <person name="Peeters S.H."/>
            <person name="Heuer A."/>
            <person name="Rast P."/>
            <person name="Oberbeckmann S."/>
            <person name="Bunk B."/>
            <person name="Jeske O."/>
            <person name="Meyerdierks A."/>
            <person name="Storesund J.E."/>
            <person name="Kallscheuer N."/>
            <person name="Luecker S."/>
            <person name="Lage O.M."/>
            <person name="Pohl T."/>
            <person name="Merkel B.J."/>
            <person name="Hornburger P."/>
            <person name="Mueller R.-W."/>
            <person name="Bruemmer F."/>
            <person name="Labrenz M."/>
            <person name="Spormann A.M."/>
            <person name="Op Den Camp H."/>
            <person name="Overmann J."/>
            <person name="Amann R."/>
            <person name="Jetten M.S.M."/>
            <person name="Mascher T."/>
            <person name="Medema M.H."/>
            <person name="Devos D.P."/>
            <person name="Kaster A.-K."/>
            <person name="Ovreas L."/>
            <person name="Rohde M."/>
            <person name="Galperin M.Y."/>
            <person name="Jogler C."/>
        </authorList>
    </citation>
    <scope>NUCLEOTIDE SEQUENCE [LARGE SCALE GENOMIC DNA]</scope>
    <source>
        <strain evidence="5 6">Pan54</strain>
    </source>
</reference>